<dbReference type="GO" id="GO:0006281">
    <property type="term" value="P:DNA repair"/>
    <property type="evidence" value="ECO:0007669"/>
    <property type="project" value="InterPro"/>
</dbReference>
<protein>
    <recommendedName>
        <fullName evidence="6">Endonuclease/exonuclease/phosphatase domain-containing protein</fullName>
    </recommendedName>
</protein>
<evidence type="ECO:0008006" key="6">
    <source>
        <dbReference type="Google" id="ProtNLM"/>
    </source>
</evidence>
<evidence type="ECO:0000256" key="4">
    <source>
        <dbReference type="PIRSR" id="PIRSR604808-2"/>
    </source>
</evidence>
<evidence type="ECO:0000256" key="1">
    <source>
        <dbReference type="ARBA" id="ARBA00022723"/>
    </source>
</evidence>
<comment type="cofactor">
    <cofactor evidence="4">
        <name>Mg(2+)</name>
        <dbReference type="ChEBI" id="CHEBI:18420"/>
    </cofactor>
    <cofactor evidence="4">
        <name>Mn(2+)</name>
        <dbReference type="ChEBI" id="CHEBI:29035"/>
    </cofactor>
    <text evidence="4">Probably binds two magnesium or manganese ions per subunit.</text>
</comment>
<keyword evidence="1 4" id="KW-0479">Metal-binding</keyword>
<dbReference type="PANTHER" id="PTHR22748:SF26">
    <property type="entry name" value="ENDONUCLEASE_EXONUCLEASE_PHOSPHATASE DOMAIN-CONTAINING PROTEIN"/>
    <property type="match status" value="1"/>
</dbReference>
<evidence type="ECO:0000313" key="5">
    <source>
        <dbReference type="Ensembl" id="ENSXETP00000106993"/>
    </source>
</evidence>
<feature type="binding site" evidence="4">
    <location>
        <position position="40"/>
    </location>
    <ligand>
        <name>Mg(2+)</name>
        <dbReference type="ChEBI" id="CHEBI:18420"/>
        <label>1</label>
    </ligand>
</feature>
<accession>A0A803JGF1</accession>
<dbReference type="GO" id="GO:0004518">
    <property type="term" value="F:nuclease activity"/>
    <property type="evidence" value="ECO:0007669"/>
    <property type="project" value="InterPro"/>
</dbReference>
<evidence type="ECO:0000256" key="3">
    <source>
        <dbReference type="ARBA" id="ARBA00022842"/>
    </source>
</evidence>
<dbReference type="SUPFAM" id="SSF56219">
    <property type="entry name" value="DNase I-like"/>
    <property type="match status" value="1"/>
</dbReference>
<reference evidence="5" key="2">
    <citation type="submission" date="2021-03" db="UniProtKB">
        <authorList>
            <consortium name="Ensembl"/>
        </authorList>
    </citation>
    <scope>IDENTIFICATION</scope>
</reference>
<dbReference type="GO" id="GO:0046872">
    <property type="term" value="F:metal ion binding"/>
    <property type="evidence" value="ECO:0007669"/>
    <property type="project" value="UniProtKB-KW"/>
</dbReference>
<organism evidence="5">
    <name type="scientific">Xenopus tropicalis</name>
    <name type="common">Western clawed frog</name>
    <name type="synonym">Silurana tropicalis</name>
    <dbReference type="NCBI Taxonomy" id="8364"/>
    <lineage>
        <taxon>Eukaryota</taxon>
        <taxon>Metazoa</taxon>
        <taxon>Chordata</taxon>
        <taxon>Craniata</taxon>
        <taxon>Vertebrata</taxon>
        <taxon>Euteleostomi</taxon>
        <taxon>Amphibia</taxon>
        <taxon>Batrachia</taxon>
        <taxon>Anura</taxon>
        <taxon>Pipoidea</taxon>
        <taxon>Pipidae</taxon>
        <taxon>Xenopodinae</taxon>
        <taxon>Xenopus</taxon>
        <taxon>Silurana</taxon>
    </lineage>
</organism>
<proteinExistence type="predicted"/>
<dbReference type="Gene3D" id="3.60.10.10">
    <property type="entry name" value="Endonuclease/exonuclease/phosphatase"/>
    <property type="match status" value="1"/>
</dbReference>
<dbReference type="InterPro" id="IPR004808">
    <property type="entry name" value="AP_endonuc_1"/>
</dbReference>
<dbReference type="GeneTree" id="ENSGT01120000274991"/>
<dbReference type="InParanoid" id="A0A803JGF1"/>
<dbReference type="InterPro" id="IPR036691">
    <property type="entry name" value="Endo/exonu/phosph_ase_sf"/>
</dbReference>
<sequence>MASQLKLISHNVQGFNSPNKRTKAFRYYHSARVDILLLQETHFSTTSTPKFLSSCLPTFYTANGPKITKGVAICLRKGLPITIQKEIKDQEGRYLILILEIQDQKITIVNYYSPNTDQVYFLTDLLYTVQKHREGVLLMRTQI</sequence>
<dbReference type="Ensembl" id="ENSXETT00000123538">
    <property type="protein sequence ID" value="ENSXETP00000106993"/>
    <property type="gene ID" value="ENSXETG00000044743"/>
</dbReference>
<keyword evidence="3 4" id="KW-0460">Magnesium</keyword>
<dbReference type="GO" id="GO:0016787">
    <property type="term" value="F:hydrolase activity"/>
    <property type="evidence" value="ECO:0007669"/>
    <property type="project" value="UniProtKB-KW"/>
</dbReference>
<dbReference type="PANTHER" id="PTHR22748">
    <property type="entry name" value="AP ENDONUCLEASE"/>
    <property type="match status" value="1"/>
</dbReference>
<name>A0A803JGF1_XENTR</name>
<keyword evidence="2" id="KW-0378">Hydrolase</keyword>
<feature type="binding site" evidence="4">
    <location>
        <position position="11"/>
    </location>
    <ligand>
        <name>Mg(2+)</name>
        <dbReference type="ChEBI" id="CHEBI:18420"/>
        <label>1</label>
    </ligand>
</feature>
<dbReference type="AlphaFoldDB" id="A0A803JGF1"/>
<evidence type="ECO:0000256" key="2">
    <source>
        <dbReference type="ARBA" id="ARBA00022801"/>
    </source>
</evidence>
<keyword evidence="4" id="KW-0464">Manganese</keyword>
<reference evidence="5" key="1">
    <citation type="journal article" date="2010" name="Science">
        <title>The genome of the Western clawed frog Xenopus tropicalis.</title>
        <authorList>
            <person name="Hellsten U."/>
            <person name="Harland R.M."/>
            <person name="Gilchrist M.J."/>
            <person name="Hendrix D."/>
            <person name="Jurka J."/>
            <person name="Kapitonov V."/>
            <person name="Ovcharenko I."/>
            <person name="Putnam N.H."/>
            <person name="Shu S."/>
            <person name="Taher L."/>
            <person name="Blitz I.L."/>
            <person name="Blumberg B."/>
            <person name="Dichmann D.S."/>
            <person name="Dubchak I."/>
            <person name="Amaya E."/>
            <person name="Detter J.C."/>
            <person name="Fletcher R."/>
            <person name="Gerhard D.S."/>
            <person name="Goodstein D."/>
            <person name="Graves T."/>
            <person name="Grigoriev I.V."/>
            <person name="Grimwood J."/>
            <person name="Kawashima T."/>
            <person name="Lindquist E."/>
            <person name="Lucas S.M."/>
            <person name="Mead P.E."/>
            <person name="Mitros T."/>
            <person name="Ogino H."/>
            <person name="Ohta Y."/>
            <person name="Poliakov A.V."/>
            <person name="Pollet N."/>
            <person name="Robert J."/>
            <person name="Salamov A."/>
            <person name="Sater A.K."/>
            <person name="Schmutz J."/>
            <person name="Terry A."/>
            <person name="Vize P.D."/>
            <person name="Warren W.C."/>
            <person name="Wells D."/>
            <person name="Wills A."/>
            <person name="Wilson R.K."/>
            <person name="Zimmerman L.B."/>
            <person name="Zorn A.M."/>
            <person name="Grainger R."/>
            <person name="Grammer T."/>
            <person name="Khokha M.K."/>
            <person name="Richardson P.M."/>
            <person name="Rokhsar D.S."/>
        </authorList>
    </citation>
    <scope>NUCLEOTIDE SEQUENCE [LARGE SCALE GENOMIC DNA]</scope>
    <source>
        <strain evidence="5">Nigerian</strain>
    </source>
</reference>